<dbReference type="GO" id="GO:0004674">
    <property type="term" value="F:protein serine/threonine kinase activity"/>
    <property type="evidence" value="ECO:0007669"/>
    <property type="project" value="UniProtKB-KW"/>
</dbReference>
<dbReference type="InterPro" id="IPR000719">
    <property type="entry name" value="Prot_kinase_dom"/>
</dbReference>
<name>A0A872ZQT2_SCHMD</name>
<gene>
    <name evidence="8" type="primary">CDK4</name>
</gene>
<keyword evidence="2" id="KW-0723">Serine/threonine-protein kinase</keyword>
<dbReference type="SUPFAM" id="SSF56112">
    <property type="entry name" value="Protein kinase-like (PK-like)"/>
    <property type="match status" value="1"/>
</dbReference>
<evidence type="ECO:0000256" key="2">
    <source>
        <dbReference type="ARBA" id="ARBA00022527"/>
    </source>
</evidence>
<dbReference type="PANTHER" id="PTHR24056">
    <property type="entry name" value="CELL DIVISION PROTEIN KINASE"/>
    <property type="match status" value="1"/>
</dbReference>
<evidence type="ECO:0000256" key="6">
    <source>
        <dbReference type="ARBA" id="ARBA00022840"/>
    </source>
</evidence>
<evidence type="ECO:0000256" key="4">
    <source>
        <dbReference type="ARBA" id="ARBA00022741"/>
    </source>
</evidence>
<dbReference type="OrthoDB" id="204883at2759"/>
<dbReference type="InterPro" id="IPR008271">
    <property type="entry name" value="Ser/Thr_kinase_AS"/>
</dbReference>
<dbReference type="Pfam" id="PF00069">
    <property type="entry name" value="Pkinase"/>
    <property type="match status" value="1"/>
</dbReference>
<dbReference type="Gene3D" id="1.10.510.10">
    <property type="entry name" value="Transferase(Phosphotransferase) domain 1"/>
    <property type="match status" value="1"/>
</dbReference>
<feature type="domain" description="Protein kinase" evidence="7">
    <location>
        <begin position="38"/>
        <end position="327"/>
    </location>
</feature>
<keyword evidence="6" id="KW-0067">ATP-binding</keyword>
<reference evidence="8" key="1">
    <citation type="journal article" date="2020" name="Mech. Dev.">
        <title>Conservation analysis of core cell cycle regulators and their transcriptional behavior during limb regeneration in Ambystoma mexicanum.</title>
        <authorList>
            <person name="Espinal-Centeno A."/>
            <person name="Dipp-Alvarez M."/>
            <person name="Saldana C."/>
            <person name="Bako L."/>
            <person name="Cruz-Ramirez A."/>
        </authorList>
    </citation>
    <scope>NUCLEOTIDE SEQUENCE</scope>
</reference>
<evidence type="ECO:0000256" key="1">
    <source>
        <dbReference type="ARBA" id="ARBA00006485"/>
    </source>
</evidence>
<dbReference type="Gene3D" id="3.30.200.20">
    <property type="entry name" value="Phosphorylase Kinase, domain 1"/>
    <property type="match status" value="1"/>
</dbReference>
<proteinExistence type="evidence at transcript level"/>
<keyword evidence="5 8" id="KW-0418">Kinase</keyword>
<dbReference type="GO" id="GO:0005524">
    <property type="term" value="F:ATP binding"/>
    <property type="evidence" value="ECO:0007669"/>
    <property type="project" value="UniProtKB-KW"/>
</dbReference>
<dbReference type="AlphaFoldDB" id="A0A872ZQT2"/>
<dbReference type="PROSITE" id="PS00108">
    <property type="entry name" value="PROTEIN_KINASE_ST"/>
    <property type="match status" value="1"/>
</dbReference>
<sequence length="343" mass="40219">MNIFAKLFQEKESETEEFLKYACEVPISQSGLTCISKYKNGKVMGEGAFGKVFQAINNTTKEVVAVKQLKPKKNEDQLDILTIREIKALKLLKHENIVELIDICYQQKYGPRGYHSNFYLVFEFCDYSLYDWICQDIVNMRETESIMKQCLIGLGHIHTRNYLHRDLKPENILINKSGVVKIADLGWARENEITKTKFTTNIVTLWYRCPEMLLHGTSYNHLVDIWSLGAIFYEMYTKKPLFPSKTDIELYQIITKYCGEITEKNWPEGYELKKKRKIADTNKTSILKERLRVKIGNEKMQNIIYSMVELNPVKRPNAHQLLQTDFFRRINHKLCSFSIKISK</sequence>
<dbReference type="InterPro" id="IPR050108">
    <property type="entry name" value="CDK"/>
</dbReference>
<protein>
    <submittedName>
        <fullName evidence="8">Cyclin-dependent kinase 4</fullName>
    </submittedName>
</protein>
<accession>A0A872ZQT2</accession>
<dbReference type="FunFam" id="1.10.510.10:FF:000624">
    <property type="entry name" value="Mitogen-activated protein kinase"/>
    <property type="match status" value="1"/>
</dbReference>
<keyword evidence="4" id="KW-0547">Nucleotide-binding</keyword>
<comment type="similarity">
    <text evidence="1">Belongs to the protein kinase superfamily. CMGC Ser/Thr protein kinase family. CDC2/CDKX subfamily.</text>
</comment>
<dbReference type="SMART" id="SM00220">
    <property type="entry name" value="S_TKc"/>
    <property type="match status" value="1"/>
</dbReference>
<organism evidence="8">
    <name type="scientific">Schmidtea mediterranea</name>
    <name type="common">Freshwater planarian flatworm</name>
    <dbReference type="NCBI Taxonomy" id="79327"/>
    <lineage>
        <taxon>Eukaryota</taxon>
        <taxon>Metazoa</taxon>
        <taxon>Spiralia</taxon>
        <taxon>Lophotrochozoa</taxon>
        <taxon>Platyhelminthes</taxon>
        <taxon>Rhabditophora</taxon>
        <taxon>Seriata</taxon>
        <taxon>Tricladida</taxon>
        <taxon>Continenticola</taxon>
        <taxon>Geoplanoidea</taxon>
        <taxon>Dugesiidae</taxon>
        <taxon>Schmidtea</taxon>
    </lineage>
</organism>
<evidence type="ECO:0000259" key="7">
    <source>
        <dbReference type="PROSITE" id="PS50011"/>
    </source>
</evidence>
<dbReference type="GO" id="GO:0005634">
    <property type="term" value="C:nucleus"/>
    <property type="evidence" value="ECO:0007669"/>
    <property type="project" value="TreeGrafter"/>
</dbReference>
<dbReference type="InterPro" id="IPR011009">
    <property type="entry name" value="Kinase-like_dom_sf"/>
</dbReference>
<evidence type="ECO:0000256" key="3">
    <source>
        <dbReference type="ARBA" id="ARBA00022679"/>
    </source>
</evidence>
<keyword evidence="3" id="KW-0808">Transferase</keyword>
<evidence type="ECO:0000256" key="5">
    <source>
        <dbReference type="ARBA" id="ARBA00022777"/>
    </source>
</evidence>
<dbReference type="PROSITE" id="PS50011">
    <property type="entry name" value="PROTEIN_KINASE_DOM"/>
    <property type="match status" value="1"/>
</dbReference>
<dbReference type="EMBL" id="MT653642">
    <property type="protein sequence ID" value="QOY46755.1"/>
    <property type="molecule type" value="mRNA"/>
</dbReference>
<evidence type="ECO:0000313" key="8">
    <source>
        <dbReference type="EMBL" id="QOY46755.1"/>
    </source>
</evidence>